<feature type="transmembrane region" description="Helical" evidence="1">
    <location>
        <begin position="374"/>
        <end position="391"/>
    </location>
</feature>
<accession>A0A1F6CTR4</accession>
<feature type="transmembrane region" description="Helical" evidence="1">
    <location>
        <begin position="226"/>
        <end position="248"/>
    </location>
</feature>
<feature type="transmembrane region" description="Helical" evidence="1">
    <location>
        <begin position="107"/>
        <end position="126"/>
    </location>
</feature>
<sequence>MIEQNRELKGFAAAVATLLSAVLPAATVVYALQILPEVGVVIYREQFLAFFLMVALVVTFMVVPGRARRGGEPAQTKVPWYDWILIAATLGACGYTVLWYHVLLPQIGFLTLDKVLASTIGIVLLLEATRRTAGWVMVGVGAAALAYAYFGHYLSGVFEVRPIRWDRLMLLNYMGQDAIHGVPLFVAATIVSAFMLFGQVLFEVGGGKAISDFSFAMMGRRRGGPAKVSVVASALFGSLSGSASANVATTGMVTIPMMKEAGYAPHQAAAIEAVASTGGLILPPIMAATGFIMAEFLGIAYAEVALAAALPALLYYLCVFVQVDLEASKAGLRGWTGADLPRLRPAMIAFAPFLVPIAVLLVSLFGLHQRAESSAFLATLATIAVGLVLPASRRSFLRFYHVVADTGKAIVYVAIICAIAGLVMGCLGISGLGGNLSQKLVQVAGGEVWTLLLLAAIGSIVLGMGVPVTATYIVLVILVGPALVKAGIDELAAHMFVFYFGTLSFLTPPVCISVFVAAALARSSPMRTAMFAIRLAIVAYVIPFLFVFNTSFLLIGSVGGIANAIVGSVAGVLLVSAGVVGFYVAALPTPLRVIALVAGLFAMSFGSVSWSYALLGWILLAAFYFLQRGRRGASAALSA</sequence>
<gene>
    <name evidence="3" type="ORF">A3F84_12040</name>
</gene>
<keyword evidence="1" id="KW-1133">Transmembrane helix</keyword>
<dbReference type="AlphaFoldDB" id="A0A1F6CTR4"/>
<comment type="caution">
    <text evidence="3">The sequence shown here is derived from an EMBL/GenBank/DDBJ whole genome shotgun (WGS) entry which is preliminary data.</text>
</comment>
<dbReference type="PANTHER" id="PTHR43849:SF2">
    <property type="entry name" value="BLL3936 PROTEIN"/>
    <property type="match status" value="1"/>
</dbReference>
<dbReference type="NCBIfam" id="TIGR02123">
    <property type="entry name" value="TRAP_fused"/>
    <property type="match status" value="1"/>
</dbReference>
<evidence type="ECO:0000259" key="2">
    <source>
        <dbReference type="Pfam" id="PF06808"/>
    </source>
</evidence>
<dbReference type="EMBL" id="MFKF01000139">
    <property type="protein sequence ID" value="OGG52566.1"/>
    <property type="molecule type" value="Genomic_DNA"/>
</dbReference>
<organism evidence="3 4">
    <name type="scientific">Handelsmanbacteria sp. (strain RIFCSPLOWO2_12_FULL_64_10)</name>
    <dbReference type="NCBI Taxonomy" id="1817868"/>
    <lineage>
        <taxon>Bacteria</taxon>
        <taxon>Candidatus Handelsmaniibacteriota</taxon>
    </lineage>
</organism>
<feature type="transmembrane region" description="Helical" evidence="1">
    <location>
        <begin position="79"/>
        <end position="101"/>
    </location>
</feature>
<keyword evidence="1" id="KW-0812">Transmembrane</keyword>
<feature type="transmembrane region" description="Helical" evidence="1">
    <location>
        <begin position="268"/>
        <end position="292"/>
    </location>
</feature>
<feature type="transmembrane region" description="Helical" evidence="1">
    <location>
        <begin position="178"/>
        <end position="205"/>
    </location>
</feature>
<protein>
    <recommendedName>
        <fullName evidence="2">TRAP C4-dicarboxylate transport system permease DctM subunit domain-containing protein</fullName>
    </recommendedName>
</protein>
<dbReference type="InterPro" id="IPR011853">
    <property type="entry name" value="TRAP_DctM-Dct_fused"/>
</dbReference>
<feature type="transmembrane region" description="Helical" evidence="1">
    <location>
        <begin position="561"/>
        <end position="586"/>
    </location>
</feature>
<evidence type="ECO:0000313" key="3">
    <source>
        <dbReference type="EMBL" id="OGG52566.1"/>
    </source>
</evidence>
<evidence type="ECO:0000313" key="4">
    <source>
        <dbReference type="Proteomes" id="UP000178606"/>
    </source>
</evidence>
<feature type="transmembrane region" description="Helical" evidence="1">
    <location>
        <begin position="47"/>
        <end position="67"/>
    </location>
</feature>
<dbReference type="Proteomes" id="UP000178606">
    <property type="component" value="Unassembled WGS sequence"/>
</dbReference>
<feature type="domain" description="TRAP C4-dicarboxylate transport system permease DctM subunit" evidence="2">
    <location>
        <begin position="120"/>
        <end position="558"/>
    </location>
</feature>
<dbReference type="InterPro" id="IPR010656">
    <property type="entry name" value="DctM"/>
</dbReference>
<name>A0A1F6CTR4_HANXR</name>
<feature type="transmembrane region" description="Helical" evidence="1">
    <location>
        <begin position="532"/>
        <end position="555"/>
    </location>
</feature>
<evidence type="ECO:0000256" key="1">
    <source>
        <dbReference type="SAM" id="Phobius"/>
    </source>
</evidence>
<feature type="transmembrane region" description="Helical" evidence="1">
    <location>
        <begin position="593"/>
        <end position="626"/>
    </location>
</feature>
<dbReference type="PANTHER" id="PTHR43849">
    <property type="entry name" value="BLL3936 PROTEIN"/>
    <property type="match status" value="1"/>
</dbReference>
<feature type="transmembrane region" description="Helical" evidence="1">
    <location>
        <begin position="304"/>
        <end position="323"/>
    </location>
</feature>
<feature type="transmembrane region" description="Helical" evidence="1">
    <location>
        <begin position="496"/>
        <end position="520"/>
    </location>
</feature>
<dbReference type="Pfam" id="PF06808">
    <property type="entry name" value="DctM"/>
    <property type="match status" value="1"/>
</dbReference>
<proteinExistence type="predicted"/>
<feature type="transmembrane region" description="Helical" evidence="1">
    <location>
        <begin position="343"/>
        <end position="367"/>
    </location>
</feature>
<feature type="transmembrane region" description="Helical" evidence="1">
    <location>
        <begin position="451"/>
        <end position="484"/>
    </location>
</feature>
<feature type="transmembrane region" description="Helical" evidence="1">
    <location>
        <begin position="133"/>
        <end position="158"/>
    </location>
</feature>
<reference evidence="3 4" key="1">
    <citation type="journal article" date="2016" name="Nat. Commun.">
        <title>Thousands of microbial genomes shed light on interconnected biogeochemical processes in an aquifer system.</title>
        <authorList>
            <person name="Anantharaman K."/>
            <person name="Brown C.T."/>
            <person name="Hug L.A."/>
            <person name="Sharon I."/>
            <person name="Castelle C.J."/>
            <person name="Probst A.J."/>
            <person name="Thomas B.C."/>
            <person name="Singh A."/>
            <person name="Wilkins M.J."/>
            <person name="Karaoz U."/>
            <person name="Brodie E.L."/>
            <person name="Williams K.H."/>
            <person name="Hubbard S.S."/>
            <person name="Banfield J.F."/>
        </authorList>
    </citation>
    <scope>NUCLEOTIDE SEQUENCE [LARGE SCALE GENOMIC DNA]</scope>
    <source>
        <strain evidence="4">RIFCSPLOWO2_12_FULL_64_10</strain>
    </source>
</reference>
<keyword evidence="1" id="KW-0472">Membrane</keyword>
<feature type="transmembrane region" description="Helical" evidence="1">
    <location>
        <begin position="411"/>
        <end position="430"/>
    </location>
</feature>